<feature type="domain" description="Aminotransferase class V" evidence="6">
    <location>
        <begin position="20"/>
        <end position="388"/>
    </location>
</feature>
<dbReference type="EMBL" id="FMSH01000235">
    <property type="protein sequence ID" value="SCU76417.1"/>
    <property type="molecule type" value="Genomic_DNA"/>
</dbReference>
<comment type="similarity">
    <text evidence="2">Belongs to the class-V pyridoxal-phosphate-dependent aminotransferase family. Csd subfamily.</text>
</comment>
<dbReference type="SUPFAM" id="SSF53383">
    <property type="entry name" value="PLP-dependent transferases"/>
    <property type="match status" value="1"/>
</dbReference>
<comment type="cofactor">
    <cofactor evidence="1 5">
        <name>pyridoxal 5'-phosphate</name>
        <dbReference type="ChEBI" id="CHEBI:597326"/>
    </cofactor>
</comment>
<dbReference type="AlphaFoldDB" id="A0A1K0IGR8"/>
<dbReference type="InterPro" id="IPR020578">
    <property type="entry name" value="Aminotrans_V_PyrdxlP_BS"/>
</dbReference>
<dbReference type="PROSITE" id="PS00595">
    <property type="entry name" value="AA_TRANSFER_CLASS_5"/>
    <property type="match status" value="1"/>
</dbReference>
<sequence>MDIQAIQAIRADTPLTASTIYLDTAAASLPPDAVLDTVRSYLLDTGHVGIYLPAFRKQTYARVEAVRGKLAGLLNCAADEVAFTKNATESISIVARGIAWKAGDEVLVADTEMLSNLLPWRRLEQSHGIVVKMVAANAEGLLAPEAFAAAVTPRTRLLTFSHLPNSTGAVQPAAQICAVARRHGVLSLVNAAQSVGMLRSDVAELDCDFLAGCGRKALRATEGSGFLYVRRALIEQVEPALVGWWNGAYDRATGALSLVAGARRFEAGCPIVPAILGMGTAIDYAAAIGIDAIEARVRDLTEYAVAKFASIPGFELYGPADVANRIGIVPFNVRGVDPARIVAALETQQCIIEAGNFMADAILARYGVSTMARVSLHYFNTHEEIERVAALIRAAIA</sequence>
<dbReference type="InterPro" id="IPR015422">
    <property type="entry name" value="PyrdxlP-dep_Trfase_small"/>
</dbReference>
<name>A0A1K0IGR8_CUPNE</name>
<accession>A0A1K0IGR8</accession>
<evidence type="ECO:0000313" key="7">
    <source>
        <dbReference type="EMBL" id="SCU76417.1"/>
    </source>
</evidence>
<organism evidence="7">
    <name type="scientific">Cupriavidus necator</name>
    <name type="common">Alcaligenes eutrophus</name>
    <name type="synonym">Ralstonia eutropha</name>
    <dbReference type="NCBI Taxonomy" id="106590"/>
    <lineage>
        <taxon>Bacteria</taxon>
        <taxon>Pseudomonadati</taxon>
        <taxon>Pseudomonadota</taxon>
        <taxon>Betaproteobacteria</taxon>
        <taxon>Burkholderiales</taxon>
        <taxon>Burkholderiaceae</taxon>
        <taxon>Cupriavidus</taxon>
    </lineage>
</organism>
<proteinExistence type="inferred from homology"/>
<dbReference type="InterPro" id="IPR000192">
    <property type="entry name" value="Aminotrans_V_dom"/>
</dbReference>
<gene>
    <name evidence="7" type="ORF">CNECB9_310007</name>
</gene>
<evidence type="ECO:0000256" key="5">
    <source>
        <dbReference type="RuleBase" id="RU004504"/>
    </source>
</evidence>
<dbReference type="GO" id="GO:0031071">
    <property type="term" value="F:cysteine desulfurase activity"/>
    <property type="evidence" value="ECO:0007669"/>
    <property type="project" value="UniProtKB-EC"/>
</dbReference>
<evidence type="ECO:0000256" key="3">
    <source>
        <dbReference type="ARBA" id="ARBA00022898"/>
    </source>
</evidence>
<dbReference type="Gene3D" id="3.40.640.10">
    <property type="entry name" value="Type I PLP-dependent aspartate aminotransferase-like (Major domain)"/>
    <property type="match status" value="1"/>
</dbReference>
<evidence type="ECO:0000256" key="1">
    <source>
        <dbReference type="ARBA" id="ARBA00001933"/>
    </source>
</evidence>
<dbReference type="InterPro" id="IPR015421">
    <property type="entry name" value="PyrdxlP-dep_Trfase_major"/>
</dbReference>
<evidence type="ECO:0000259" key="6">
    <source>
        <dbReference type="Pfam" id="PF00266"/>
    </source>
</evidence>
<dbReference type="Gene3D" id="3.90.1150.10">
    <property type="entry name" value="Aspartate Aminotransferase, domain 1"/>
    <property type="match status" value="1"/>
</dbReference>
<dbReference type="RefSeq" id="WP_340525877.1">
    <property type="nucleotide sequence ID" value="NZ_FMSH01000235.1"/>
</dbReference>
<dbReference type="PANTHER" id="PTHR43586">
    <property type="entry name" value="CYSTEINE DESULFURASE"/>
    <property type="match status" value="1"/>
</dbReference>
<protein>
    <submittedName>
        <fullName evidence="7">Cysteine desulfurase</fullName>
    </submittedName>
</protein>
<dbReference type="InterPro" id="IPR015424">
    <property type="entry name" value="PyrdxlP-dep_Trfase"/>
</dbReference>
<reference evidence="7" key="1">
    <citation type="submission" date="2016-09" db="EMBL/GenBank/DDBJ databases">
        <authorList>
            <person name="Capua I."/>
            <person name="De Benedictis P."/>
            <person name="Joannis T."/>
            <person name="Lombin L.H."/>
            <person name="Cattoli G."/>
        </authorList>
    </citation>
    <scope>NUCLEOTIDE SEQUENCE</scope>
    <source>
        <strain evidence="7">B9</strain>
    </source>
</reference>
<evidence type="ECO:0000256" key="2">
    <source>
        <dbReference type="ARBA" id="ARBA00010447"/>
    </source>
</evidence>
<comment type="catalytic activity">
    <reaction evidence="4">
        <text>(sulfur carrier)-H + L-cysteine = (sulfur carrier)-SH + L-alanine</text>
        <dbReference type="Rhea" id="RHEA:43892"/>
        <dbReference type="Rhea" id="RHEA-COMP:14737"/>
        <dbReference type="Rhea" id="RHEA-COMP:14739"/>
        <dbReference type="ChEBI" id="CHEBI:29917"/>
        <dbReference type="ChEBI" id="CHEBI:35235"/>
        <dbReference type="ChEBI" id="CHEBI:57972"/>
        <dbReference type="ChEBI" id="CHEBI:64428"/>
        <dbReference type="EC" id="2.8.1.7"/>
    </reaction>
</comment>
<keyword evidence="3" id="KW-0663">Pyridoxal phosphate</keyword>
<dbReference type="PANTHER" id="PTHR43586:SF8">
    <property type="entry name" value="CYSTEINE DESULFURASE 1, CHLOROPLASTIC"/>
    <property type="match status" value="1"/>
</dbReference>
<dbReference type="Pfam" id="PF00266">
    <property type="entry name" value="Aminotran_5"/>
    <property type="match status" value="1"/>
</dbReference>
<evidence type="ECO:0000256" key="4">
    <source>
        <dbReference type="ARBA" id="ARBA00050776"/>
    </source>
</evidence>